<protein>
    <submittedName>
        <fullName evidence="2">Uncharacterized protein</fullName>
    </submittedName>
</protein>
<feature type="compositionally biased region" description="Acidic residues" evidence="1">
    <location>
        <begin position="29"/>
        <end position="38"/>
    </location>
</feature>
<keyword evidence="3" id="KW-1185">Reference proteome</keyword>
<feature type="region of interest" description="Disordered" evidence="1">
    <location>
        <begin position="21"/>
        <end position="45"/>
    </location>
</feature>
<accession>A0AAD7DG66</accession>
<dbReference type="AlphaFoldDB" id="A0AAD7DG66"/>
<name>A0AAD7DG66_MYCRO</name>
<proteinExistence type="predicted"/>
<reference evidence="2" key="1">
    <citation type="submission" date="2023-03" db="EMBL/GenBank/DDBJ databases">
        <title>Massive genome expansion in bonnet fungi (Mycena s.s.) driven by repeated elements and novel gene families across ecological guilds.</title>
        <authorList>
            <consortium name="Lawrence Berkeley National Laboratory"/>
            <person name="Harder C.B."/>
            <person name="Miyauchi S."/>
            <person name="Viragh M."/>
            <person name="Kuo A."/>
            <person name="Thoen E."/>
            <person name="Andreopoulos B."/>
            <person name="Lu D."/>
            <person name="Skrede I."/>
            <person name="Drula E."/>
            <person name="Henrissat B."/>
            <person name="Morin E."/>
            <person name="Kohler A."/>
            <person name="Barry K."/>
            <person name="LaButti K."/>
            <person name="Morin E."/>
            <person name="Salamov A."/>
            <person name="Lipzen A."/>
            <person name="Mereny Z."/>
            <person name="Hegedus B."/>
            <person name="Baldrian P."/>
            <person name="Stursova M."/>
            <person name="Weitz H."/>
            <person name="Taylor A."/>
            <person name="Grigoriev I.V."/>
            <person name="Nagy L.G."/>
            <person name="Martin F."/>
            <person name="Kauserud H."/>
        </authorList>
    </citation>
    <scope>NUCLEOTIDE SEQUENCE</scope>
    <source>
        <strain evidence="2">CBHHK067</strain>
    </source>
</reference>
<evidence type="ECO:0000313" key="3">
    <source>
        <dbReference type="Proteomes" id="UP001221757"/>
    </source>
</evidence>
<evidence type="ECO:0000256" key="1">
    <source>
        <dbReference type="SAM" id="MobiDB-lite"/>
    </source>
</evidence>
<dbReference type="Proteomes" id="UP001221757">
    <property type="component" value="Unassembled WGS sequence"/>
</dbReference>
<evidence type="ECO:0000313" key="2">
    <source>
        <dbReference type="EMBL" id="KAJ7690206.1"/>
    </source>
</evidence>
<dbReference type="EMBL" id="JARKIE010000066">
    <property type="protein sequence ID" value="KAJ7690206.1"/>
    <property type="molecule type" value="Genomic_DNA"/>
</dbReference>
<sequence>MCCNSSVRAMLANFSFKPDVRGEANAEAETSESEDESGVEGAGDCGLGVQRAESSPFHELIRERSGMSRDVKRRVASAACCDETSVDKRDDGHGRDCVDVLTPHLTVREREQMRGPQGMEAQAGAIAYTSWSAALIICVTWGDGHGTARQTRTYVLFFQGGPSGSLSVEYVGAFDPCTFSCNLADISPSPFEAGSVIGGLMIWRSFNGQSIGADR</sequence>
<gene>
    <name evidence="2" type="ORF">B0H17DRAFT_1134470</name>
</gene>
<organism evidence="2 3">
    <name type="scientific">Mycena rosella</name>
    <name type="common">Pink bonnet</name>
    <name type="synonym">Agaricus rosellus</name>
    <dbReference type="NCBI Taxonomy" id="1033263"/>
    <lineage>
        <taxon>Eukaryota</taxon>
        <taxon>Fungi</taxon>
        <taxon>Dikarya</taxon>
        <taxon>Basidiomycota</taxon>
        <taxon>Agaricomycotina</taxon>
        <taxon>Agaricomycetes</taxon>
        <taxon>Agaricomycetidae</taxon>
        <taxon>Agaricales</taxon>
        <taxon>Marasmiineae</taxon>
        <taxon>Mycenaceae</taxon>
        <taxon>Mycena</taxon>
    </lineage>
</organism>
<comment type="caution">
    <text evidence="2">The sequence shown here is derived from an EMBL/GenBank/DDBJ whole genome shotgun (WGS) entry which is preliminary data.</text>
</comment>